<gene>
    <name evidence="1" type="ORF">METZ01_LOCUS413214</name>
</gene>
<evidence type="ECO:0000313" key="1">
    <source>
        <dbReference type="EMBL" id="SVD60360.1"/>
    </source>
</evidence>
<dbReference type="EMBL" id="UINC01161273">
    <property type="protein sequence ID" value="SVD60360.1"/>
    <property type="molecule type" value="Genomic_DNA"/>
</dbReference>
<reference evidence="1" key="1">
    <citation type="submission" date="2018-05" db="EMBL/GenBank/DDBJ databases">
        <authorList>
            <person name="Lanie J.A."/>
            <person name="Ng W.-L."/>
            <person name="Kazmierczak K.M."/>
            <person name="Andrzejewski T.M."/>
            <person name="Davidsen T.M."/>
            <person name="Wayne K.J."/>
            <person name="Tettelin H."/>
            <person name="Glass J.I."/>
            <person name="Rusch D."/>
            <person name="Podicherti R."/>
            <person name="Tsui H.-C.T."/>
            <person name="Winkler M.E."/>
        </authorList>
    </citation>
    <scope>NUCLEOTIDE SEQUENCE</scope>
</reference>
<protein>
    <submittedName>
        <fullName evidence="1">Uncharacterized protein</fullName>
    </submittedName>
</protein>
<accession>A0A382WP54</accession>
<organism evidence="1">
    <name type="scientific">marine metagenome</name>
    <dbReference type="NCBI Taxonomy" id="408172"/>
    <lineage>
        <taxon>unclassified sequences</taxon>
        <taxon>metagenomes</taxon>
        <taxon>ecological metagenomes</taxon>
    </lineage>
</organism>
<proteinExistence type="predicted"/>
<name>A0A382WP54_9ZZZZ</name>
<dbReference type="AlphaFoldDB" id="A0A382WP54"/>
<sequence length="61" mass="6903">MSIVPGSFRHKGHTVRFTLNTNGVIINEKFGDIEGSEKEMDINEATEYQQQLTEIGYGKEN</sequence>